<evidence type="ECO:0000256" key="1">
    <source>
        <dbReference type="ARBA" id="ARBA00007274"/>
    </source>
</evidence>
<dbReference type="Pfam" id="PF12464">
    <property type="entry name" value="Mac"/>
    <property type="match status" value="1"/>
</dbReference>
<dbReference type="InterPro" id="IPR051159">
    <property type="entry name" value="Hexapeptide_acetyltransf"/>
</dbReference>
<comment type="caution">
    <text evidence="6">The sequence shown here is derived from an EMBL/GenBank/DDBJ whole genome shotgun (WGS) entry which is preliminary data.</text>
</comment>
<dbReference type="PROSITE" id="PS00101">
    <property type="entry name" value="HEXAPEP_TRANSFERASES"/>
    <property type="match status" value="1"/>
</dbReference>
<dbReference type="OrthoDB" id="2643438at2"/>
<dbReference type="GO" id="GO:0016407">
    <property type="term" value="F:acetyltransferase activity"/>
    <property type="evidence" value="ECO:0007669"/>
    <property type="project" value="InterPro"/>
</dbReference>
<evidence type="ECO:0000259" key="5">
    <source>
        <dbReference type="SMART" id="SM01266"/>
    </source>
</evidence>
<dbReference type="InterPro" id="IPR024688">
    <property type="entry name" value="Mac_dom"/>
</dbReference>
<keyword evidence="2 6" id="KW-0808">Transferase</keyword>
<feature type="domain" description="Maltose/galactoside acetyltransferase" evidence="5">
    <location>
        <begin position="1"/>
        <end position="51"/>
    </location>
</feature>
<keyword evidence="4" id="KW-0012">Acyltransferase</keyword>
<name>A0A2V1HVD0_9MICO</name>
<evidence type="ECO:0000313" key="7">
    <source>
        <dbReference type="Proteomes" id="UP000244893"/>
    </source>
</evidence>
<dbReference type="GO" id="GO:0005829">
    <property type="term" value="C:cytosol"/>
    <property type="evidence" value="ECO:0007669"/>
    <property type="project" value="TreeGrafter"/>
</dbReference>
<sequence length="179" mass="18726">MVAGDWYRVGPELVAMTTETHAACRRITALFDDDQDAAAALFAETVGSVGDGVGFRPPLYLDYGSRLHVGAGSFLNADFLALGGGEIRIGERVLIGPSARLYTPTHPLDVRTRRDRWERVLPISIGDDVWIGGSVVVCPGVSIGAGSVVAAGSVVTQDIPAGVLAAGNPARVIRALETT</sequence>
<dbReference type="CDD" id="cd03357">
    <property type="entry name" value="LbH_MAT_GAT"/>
    <property type="match status" value="1"/>
</dbReference>
<evidence type="ECO:0000313" key="6">
    <source>
        <dbReference type="EMBL" id="PVZ94950.1"/>
    </source>
</evidence>
<evidence type="ECO:0000256" key="4">
    <source>
        <dbReference type="ARBA" id="ARBA00023315"/>
    </source>
</evidence>
<dbReference type="InterPro" id="IPR001451">
    <property type="entry name" value="Hexapep"/>
</dbReference>
<dbReference type="Proteomes" id="UP000244893">
    <property type="component" value="Unassembled WGS sequence"/>
</dbReference>
<dbReference type="PANTHER" id="PTHR23416:SF23">
    <property type="entry name" value="ACETYLTRANSFERASE C18B11.09C-RELATED"/>
    <property type="match status" value="1"/>
</dbReference>
<comment type="similarity">
    <text evidence="1">Belongs to the transferase hexapeptide repeat family.</text>
</comment>
<dbReference type="SUPFAM" id="SSF51161">
    <property type="entry name" value="Trimeric LpxA-like enzymes"/>
    <property type="match status" value="1"/>
</dbReference>
<dbReference type="SMART" id="SM01266">
    <property type="entry name" value="Mac"/>
    <property type="match status" value="1"/>
</dbReference>
<accession>A0A2V1HVD0</accession>
<dbReference type="InterPro" id="IPR018357">
    <property type="entry name" value="Hexapep_transf_CS"/>
</dbReference>
<organism evidence="6 7">
    <name type="scientific">Amnibacterium flavum</name>
    <dbReference type="NCBI Taxonomy" id="2173173"/>
    <lineage>
        <taxon>Bacteria</taxon>
        <taxon>Bacillati</taxon>
        <taxon>Actinomycetota</taxon>
        <taxon>Actinomycetes</taxon>
        <taxon>Micrococcales</taxon>
        <taxon>Microbacteriaceae</taxon>
        <taxon>Amnibacterium</taxon>
    </lineage>
</organism>
<dbReference type="PANTHER" id="PTHR23416">
    <property type="entry name" value="SIALIC ACID SYNTHASE-RELATED"/>
    <property type="match status" value="1"/>
</dbReference>
<protein>
    <submittedName>
        <fullName evidence="6">Sugar O-acetyltransferase</fullName>
    </submittedName>
</protein>
<dbReference type="EMBL" id="QEOP01000002">
    <property type="protein sequence ID" value="PVZ94950.1"/>
    <property type="molecule type" value="Genomic_DNA"/>
</dbReference>
<proteinExistence type="inferred from homology"/>
<reference evidence="6 7" key="1">
    <citation type="submission" date="2018-05" db="EMBL/GenBank/DDBJ databases">
        <title>Amnibacterium sp. M8JJ-5, whole genome shotgun sequence.</title>
        <authorList>
            <person name="Tuo L."/>
        </authorList>
    </citation>
    <scope>NUCLEOTIDE SEQUENCE [LARGE SCALE GENOMIC DNA]</scope>
    <source>
        <strain evidence="6 7">M8JJ-5</strain>
    </source>
</reference>
<dbReference type="FunFam" id="2.160.10.10:FF:000025">
    <property type="entry name" value="Hexapeptide-repeat containing-acetyltransferase"/>
    <property type="match status" value="1"/>
</dbReference>
<keyword evidence="3" id="KW-0677">Repeat</keyword>
<evidence type="ECO:0000256" key="2">
    <source>
        <dbReference type="ARBA" id="ARBA00022679"/>
    </source>
</evidence>
<dbReference type="InterPro" id="IPR011004">
    <property type="entry name" value="Trimer_LpxA-like_sf"/>
</dbReference>
<dbReference type="GO" id="GO:0008374">
    <property type="term" value="F:O-acyltransferase activity"/>
    <property type="evidence" value="ECO:0007669"/>
    <property type="project" value="TreeGrafter"/>
</dbReference>
<evidence type="ECO:0000256" key="3">
    <source>
        <dbReference type="ARBA" id="ARBA00022737"/>
    </source>
</evidence>
<keyword evidence="7" id="KW-1185">Reference proteome</keyword>
<dbReference type="AlphaFoldDB" id="A0A2V1HVD0"/>
<dbReference type="Pfam" id="PF14602">
    <property type="entry name" value="Hexapep_2"/>
    <property type="match status" value="1"/>
</dbReference>
<dbReference type="Gene3D" id="2.160.10.10">
    <property type="entry name" value="Hexapeptide repeat proteins"/>
    <property type="match status" value="1"/>
</dbReference>
<gene>
    <name evidence="6" type="ORF">DDQ50_13745</name>
</gene>